<organism evidence="5 6">
    <name type="scientific">Phlebotomus papatasi</name>
    <name type="common">Sandfly</name>
    <dbReference type="NCBI Taxonomy" id="29031"/>
    <lineage>
        <taxon>Eukaryota</taxon>
        <taxon>Metazoa</taxon>
        <taxon>Ecdysozoa</taxon>
        <taxon>Arthropoda</taxon>
        <taxon>Hexapoda</taxon>
        <taxon>Insecta</taxon>
        <taxon>Pterygota</taxon>
        <taxon>Neoptera</taxon>
        <taxon>Endopterygota</taxon>
        <taxon>Diptera</taxon>
        <taxon>Nematocera</taxon>
        <taxon>Psychodoidea</taxon>
        <taxon>Psychodidae</taxon>
        <taxon>Phlebotomus</taxon>
        <taxon>Phlebotomus</taxon>
    </lineage>
</organism>
<evidence type="ECO:0000313" key="6">
    <source>
        <dbReference type="Proteomes" id="UP000092462"/>
    </source>
</evidence>
<dbReference type="AlphaFoldDB" id="A0A1B0D312"/>
<keyword evidence="6" id="KW-1185">Reference proteome</keyword>
<accession>A0A1B0D312</accession>
<dbReference type="GO" id="GO:0030322">
    <property type="term" value="P:stabilization of membrane potential"/>
    <property type="evidence" value="ECO:0007669"/>
    <property type="project" value="TreeGrafter"/>
</dbReference>
<evidence type="ECO:0000313" key="5">
    <source>
        <dbReference type="EnsemblMetazoa" id="PPAI001735-PA"/>
    </source>
</evidence>
<keyword evidence="3" id="KW-1133">Transmembrane helix</keyword>
<dbReference type="PANTHER" id="PTHR11003">
    <property type="entry name" value="POTASSIUM CHANNEL, SUBFAMILY K"/>
    <property type="match status" value="1"/>
</dbReference>
<reference evidence="5" key="1">
    <citation type="submission" date="2022-08" db="UniProtKB">
        <authorList>
            <consortium name="EnsemblMetazoa"/>
        </authorList>
    </citation>
    <scope>IDENTIFICATION</scope>
    <source>
        <strain evidence="5">Israel</strain>
    </source>
</reference>
<evidence type="ECO:0000256" key="4">
    <source>
        <dbReference type="ARBA" id="ARBA00023136"/>
    </source>
</evidence>
<dbReference type="GO" id="GO:0015271">
    <property type="term" value="F:outward rectifier potassium channel activity"/>
    <property type="evidence" value="ECO:0007669"/>
    <property type="project" value="TreeGrafter"/>
</dbReference>
<keyword evidence="4" id="KW-0472">Membrane</keyword>
<dbReference type="SUPFAM" id="SSF81324">
    <property type="entry name" value="Voltage-gated potassium channels"/>
    <property type="match status" value="1"/>
</dbReference>
<evidence type="ECO:0000256" key="2">
    <source>
        <dbReference type="ARBA" id="ARBA00022692"/>
    </source>
</evidence>
<dbReference type="InterPro" id="IPR003280">
    <property type="entry name" value="2pore_dom_K_chnl"/>
</dbReference>
<evidence type="ECO:0008006" key="7">
    <source>
        <dbReference type="Google" id="ProtNLM"/>
    </source>
</evidence>
<dbReference type="Gene3D" id="1.10.287.70">
    <property type="match status" value="1"/>
</dbReference>
<dbReference type="VEuPathDB" id="VectorBase:PPAPM1_005033"/>
<dbReference type="EnsemblMetazoa" id="PPAI001735-RA">
    <property type="protein sequence ID" value="PPAI001735-PA"/>
    <property type="gene ID" value="PPAI001735"/>
</dbReference>
<sequence>MSQRRGQSMPPYVYEANSGNERNRCTAALCMSWKFFTCLLSHITLVTLVVSYCILGAFTFEHLEAANEISVKRSIEYIRGNLTEDIWKTTSGIAVLHPENWTMTMEFKLLEFERELLEAMKARGWDGNEDEKQMQWTFAGALFYSIIVITTIGQWNGNTLQIFSISRDCSPSFTIEFHKI</sequence>
<evidence type="ECO:0000256" key="3">
    <source>
        <dbReference type="ARBA" id="ARBA00022989"/>
    </source>
</evidence>
<comment type="subcellular location">
    <subcellularLocation>
        <location evidence="1">Membrane</location>
        <topology evidence="1">Multi-pass membrane protein</topology>
    </subcellularLocation>
</comment>
<keyword evidence="2" id="KW-0812">Transmembrane</keyword>
<dbReference type="VEuPathDB" id="VectorBase:PPAI001735"/>
<dbReference type="Proteomes" id="UP000092462">
    <property type="component" value="Unassembled WGS sequence"/>
</dbReference>
<dbReference type="PANTHER" id="PTHR11003:SF334">
    <property type="entry name" value="FI03418P"/>
    <property type="match status" value="1"/>
</dbReference>
<evidence type="ECO:0000256" key="1">
    <source>
        <dbReference type="ARBA" id="ARBA00004141"/>
    </source>
</evidence>
<name>A0A1B0D312_PHLPP</name>
<dbReference type="GO" id="GO:0022841">
    <property type="term" value="F:potassium ion leak channel activity"/>
    <property type="evidence" value="ECO:0007669"/>
    <property type="project" value="TreeGrafter"/>
</dbReference>
<dbReference type="GO" id="GO:0005886">
    <property type="term" value="C:plasma membrane"/>
    <property type="evidence" value="ECO:0007669"/>
    <property type="project" value="TreeGrafter"/>
</dbReference>
<protein>
    <recommendedName>
        <fullName evidence="7">Potassium channel domain-containing protein</fullName>
    </recommendedName>
</protein>
<dbReference type="EMBL" id="AJVK01010818">
    <property type="status" value="NOT_ANNOTATED_CDS"/>
    <property type="molecule type" value="Genomic_DNA"/>
</dbReference>
<proteinExistence type="predicted"/>